<feature type="disulfide bond" evidence="5">
    <location>
        <begin position="334"/>
        <end position="344"/>
    </location>
</feature>
<dbReference type="Gene3D" id="2.10.25.10">
    <property type="entry name" value="Laminin"/>
    <property type="match status" value="1"/>
</dbReference>
<evidence type="ECO:0000256" key="8">
    <source>
        <dbReference type="SAM" id="SignalP"/>
    </source>
</evidence>
<sequence>MAAVWLLFVWPLLGLCVPLHASENSRSPGLDLLLPYSNGHGPAHSHRRVRECQPLLYGNSTHQTWRADSSQDTEEAESRVFITSVEGSSGPRWVHGHMTVVSDPLRTLSVLEPGGPGGCGLNRVTPVEQTARWGGCLFAQNAGFFNTRTTECLGNVVSEGRLVRNSRGVQNAQFGIRSDGSLVFGYLSEEEVLQQKNPFVQLVSGVVWLLRDGQVYINESLQAECDETQMTGAFRYFVDVISARTAVGHDAAGRVVLVQIDGQTKYRGMSLVELANFLKENGVINAINLDGGGSSTFVKNRTLASYPSDHCASDSRWRCARSVSTALCVHARRCGAGCGEHGVCGDSGRCECERGWSGETCDRPQCEAEGCGPHGICIKKGCACDAGWTGHNCSQVCPSGLFGDGCNQTCACLNGAPCDPVHGLCSCAPGFTGDKCQNVCPVGWFGASCSEECNCSDSCYCDALSGRCNVSLSQETQRTLHSVEKCRAKQMFKSWRRDEETKLERRYLSERSWLIFSLSVALLLLCLSLSLHLLSWWRSSPLSSHSAQRDYSYVPLHDINGSLTSAHPGKTTTGVSHTDSDSEDEVWSPSSDR</sequence>
<feature type="signal peptide" evidence="8">
    <location>
        <begin position="1"/>
        <end position="21"/>
    </location>
</feature>
<evidence type="ECO:0000256" key="2">
    <source>
        <dbReference type="ARBA" id="ARBA00022729"/>
    </source>
</evidence>
<dbReference type="PROSITE" id="PS01186">
    <property type="entry name" value="EGF_2"/>
    <property type="match status" value="1"/>
</dbReference>
<dbReference type="PANTHER" id="PTHR40446">
    <property type="entry name" value="N-ACETYLGLUCOSAMINE-1-PHOSPHODIESTER ALPHA-N-ACETYLGLUCOSAMINIDASE"/>
    <property type="match status" value="1"/>
</dbReference>
<organism evidence="10 11">
    <name type="scientific">Neogobius melanostomus</name>
    <name type="common">round goby</name>
    <dbReference type="NCBI Taxonomy" id="47308"/>
    <lineage>
        <taxon>Eukaryota</taxon>
        <taxon>Metazoa</taxon>
        <taxon>Chordata</taxon>
        <taxon>Craniata</taxon>
        <taxon>Vertebrata</taxon>
        <taxon>Euteleostomi</taxon>
        <taxon>Actinopterygii</taxon>
        <taxon>Neopterygii</taxon>
        <taxon>Teleostei</taxon>
        <taxon>Neoteleostei</taxon>
        <taxon>Acanthomorphata</taxon>
        <taxon>Gobiaria</taxon>
        <taxon>Gobiiformes</taxon>
        <taxon>Gobioidei</taxon>
        <taxon>Gobiidae</taxon>
        <taxon>Benthophilinae</taxon>
        <taxon>Neogobiini</taxon>
        <taxon>Neogobius</taxon>
    </lineage>
</organism>
<feature type="domain" description="EGF-like" evidence="9">
    <location>
        <begin position="402"/>
        <end position="437"/>
    </location>
</feature>
<dbReference type="Proteomes" id="UP000694523">
    <property type="component" value="Unplaced"/>
</dbReference>
<feature type="disulfide bond" evidence="5">
    <location>
        <begin position="427"/>
        <end position="436"/>
    </location>
</feature>
<keyword evidence="11" id="KW-1185">Reference proteome</keyword>
<feature type="region of interest" description="Disordered" evidence="6">
    <location>
        <begin position="564"/>
        <end position="593"/>
    </location>
</feature>
<feature type="transmembrane region" description="Helical" evidence="7">
    <location>
        <begin position="513"/>
        <end position="534"/>
    </location>
</feature>
<dbReference type="FunFam" id="2.170.300.10:FF:000041">
    <property type="entry name" value="Tyrosine protein kinase receptor tie-1, putative"/>
    <property type="match status" value="1"/>
</dbReference>
<feature type="chain" id="PRO_5034480897" evidence="8">
    <location>
        <begin position="22"/>
        <end position="593"/>
    </location>
</feature>
<feature type="compositionally biased region" description="Polar residues" evidence="6">
    <location>
        <begin position="564"/>
        <end position="577"/>
    </location>
</feature>
<keyword evidence="7" id="KW-1133">Transmembrane helix</keyword>
<evidence type="ECO:0000313" key="11">
    <source>
        <dbReference type="Proteomes" id="UP000694523"/>
    </source>
</evidence>
<keyword evidence="7" id="KW-0812">Transmembrane</keyword>
<evidence type="ECO:0000256" key="4">
    <source>
        <dbReference type="ARBA" id="ARBA00023157"/>
    </source>
</evidence>
<dbReference type="InterPro" id="IPR000742">
    <property type="entry name" value="EGF"/>
</dbReference>
<evidence type="ECO:0000259" key="9">
    <source>
        <dbReference type="PROSITE" id="PS50026"/>
    </source>
</evidence>
<protein>
    <submittedName>
        <fullName evidence="10">N-acetylglucosamine-1-phosphodiester alpha-N-acetylglucosaminidase</fullName>
    </submittedName>
</protein>
<evidence type="ECO:0000256" key="6">
    <source>
        <dbReference type="SAM" id="MobiDB-lite"/>
    </source>
</evidence>
<dbReference type="Pfam" id="PF09992">
    <property type="entry name" value="NAGPA"/>
    <property type="match status" value="1"/>
</dbReference>
<evidence type="ECO:0000256" key="3">
    <source>
        <dbReference type="ARBA" id="ARBA00022737"/>
    </source>
</evidence>
<comment type="caution">
    <text evidence="5">Lacks conserved residue(s) required for the propagation of feature annotation.</text>
</comment>
<evidence type="ECO:0000313" key="10">
    <source>
        <dbReference type="Ensembl" id="ENSNMLP00000015483.1"/>
    </source>
</evidence>
<keyword evidence="4 5" id="KW-1015">Disulfide bond</keyword>
<dbReference type="PROSITE" id="PS00022">
    <property type="entry name" value="EGF_1"/>
    <property type="match status" value="2"/>
</dbReference>
<feature type="domain" description="EGF-like" evidence="9">
    <location>
        <begin position="330"/>
        <end position="362"/>
    </location>
</feature>
<accession>A0A8C6T2S1</accession>
<dbReference type="SMART" id="SM00181">
    <property type="entry name" value="EGF"/>
    <property type="match status" value="3"/>
</dbReference>
<dbReference type="Ensembl" id="ENSNMLT00000017400.1">
    <property type="protein sequence ID" value="ENSNMLP00000015483.1"/>
    <property type="gene ID" value="ENSNMLG00000010267.1"/>
</dbReference>
<evidence type="ECO:0000256" key="7">
    <source>
        <dbReference type="SAM" id="Phobius"/>
    </source>
</evidence>
<dbReference type="GO" id="GO:0033299">
    <property type="term" value="P:secretion of lysosomal enzymes"/>
    <property type="evidence" value="ECO:0007669"/>
    <property type="project" value="TreeGrafter"/>
</dbReference>
<dbReference type="PROSITE" id="PS50026">
    <property type="entry name" value="EGF_3"/>
    <property type="match status" value="2"/>
</dbReference>
<dbReference type="Gene3D" id="2.170.300.10">
    <property type="entry name" value="Tie2 ligand-binding domain superfamily"/>
    <property type="match status" value="1"/>
</dbReference>
<keyword evidence="3" id="KW-0677">Repeat</keyword>
<name>A0A8C6T2S1_9GOBI</name>
<keyword evidence="7" id="KW-0472">Membrane</keyword>
<dbReference type="InterPro" id="IPR018711">
    <property type="entry name" value="NAGPA"/>
</dbReference>
<reference evidence="10" key="2">
    <citation type="submission" date="2025-09" db="UniProtKB">
        <authorList>
            <consortium name="Ensembl"/>
        </authorList>
    </citation>
    <scope>IDENTIFICATION</scope>
</reference>
<feature type="disulfide bond" evidence="5">
    <location>
        <begin position="352"/>
        <end position="361"/>
    </location>
</feature>
<keyword evidence="2 8" id="KW-0732">Signal</keyword>
<evidence type="ECO:0000256" key="5">
    <source>
        <dbReference type="PROSITE-ProRule" id="PRU00076"/>
    </source>
</evidence>
<reference evidence="10" key="1">
    <citation type="submission" date="2025-08" db="UniProtKB">
        <authorList>
            <consortium name="Ensembl"/>
        </authorList>
    </citation>
    <scope>IDENTIFICATION</scope>
</reference>
<dbReference type="AlphaFoldDB" id="A0A8C6T2S1"/>
<proteinExistence type="predicted"/>
<dbReference type="PANTHER" id="PTHR40446:SF2">
    <property type="entry name" value="N-ACETYLGLUCOSAMINE-1-PHOSPHODIESTER ALPHA-N-ACETYLGLUCOSAMINIDASE"/>
    <property type="match status" value="1"/>
</dbReference>
<evidence type="ECO:0000256" key="1">
    <source>
        <dbReference type="ARBA" id="ARBA00022536"/>
    </source>
</evidence>
<keyword evidence="1 5" id="KW-0245">EGF-like domain</keyword>